<dbReference type="Gene3D" id="3.40.50.300">
    <property type="entry name" value="P-loop containing nucleotide triphosphate hydrolases"/>
    <property type="match status" value="1"/>
</dbReference>
<accession>A0A5P8JPZ0</accession>
<dbReference type="AlphaFoldDB" id="A0A5P8JPZ0"/>
<dbReference type="RefSeq" id="WP_054715416.1">
    <property type="nucleotide sequence ID" value="NZ_CP045068.1"/>
</dbReference>
<gene>
    <name evidence="1" type="ORF">LM010_06600</name>
</gene>
<organism evidence="1 2">
    <name type="scientific">Lacticaseibacillus manihotivorans</name>
    <dbReference type="NCBI Taxonomy" id="88233"/>
    <lineage>
        <taxon>Bacteria</taxon>
        <taxon>Bacillati</taxon>
        <taxon>Bacillota</taxon>
        <taxon>Bacilli</taxon>
        <taxon>Lactobacillales</taxon>
        <taxon>Lactobacillaceae</taxon>
        <taxon>Lacticaseibacillus</taxon>
    </lineage>
</organism>
<dbReference type="EMBL" id="CP045068">
    <property type="protein sequence ID" value="QFQ91116.1"/>
    <property type="molecule type" value="Genomic_DNA"/>
</dbReference>
<dbReference type="SUPFAM" id="SSF52540">
    <property type="entry name" value="P-loop containing nucleoside triphosphate hydrolases"/>
    <property type="match status" value="1"/>
</dbReference>
<sequence>MPTLVIIRGNSGSGKTSMADALQAHFGAENCLVIHQDQIRRELLHANDHVDTPAVALIANLIRFGLAHYPLVIVEGILRRDVYGEMLNQVVSEWHGPTLSYYLDVAFATCVAHNAQRFDEDIQSRWWRADDVLSAKDIRLPHRDVARVLSDLNRI</sequence>
<evidence type="ECO:0000313" key="2">
    <source>
        <dbReference type="Proteomes" id="UP000388452"/>
    </source>
</evidence>
<dbReference type="Proteomes" id="UP000388452">
    <property type="component" value="Chromosome"/>
</dbReference>
<dbReference type="Pfam" id="PF13671">
    <property type="entry name" value="AAA_33"/>
    <property type="match status" value="1"/>
</dbReference>
<protein>
    <submittedName>
        <fullName evidence="1">Zeta toxin family protein</fullName>
    </submittedName>
</protein>
<evidence type="ECO:0000313" key="1">
    <source>
        <dbReference type="EMBL" id="QFQ91116.1"/>
    </source>
</evidence>
<proteinExistence type="predicted"/>
<name>A0A5P8JPZ0_9LACO</name>
<dbReference type="InterPro" id="IPR027417">
    <property type="entry name" value="P-loop_NTPase"/>
</dbReference>
<reference evidence="1 2" key="1">
    <citation type="submission" date="2019-10" db="EMBL/GenBank/DDBJ databases">
        <title>Genome sequencing of Lactobacillus manihotivorans.</title>
        <authorList>
            <person name="Kim K."/>
        </authorList>
    </citation>
    <scope>NUCLEOTIDE SEQUENCE [LARGE SCALE GENOMIC DNA]</scope>
    <source>
        <strain evidence="1 2">LM010</strain>
    </source>
</reference>